<reference evidence="7 8" key="1">
    <citation type="submission" date="2017-03" db="EMBL/GenBank/DDBJ databases">
        <title>Genome sequence of Clostridium thermoalcaliphilum DSM 7309.</title>
        <authorList>
            <person name="Poehlein A."/>
            <person name="Daniel R."/>
        </authorList>
    </citation>
    <scope>NUCLEOTIDE SEQUENCE [LARGE SCALE GENOMIC DNA]</scope>
    <source>
        <strain evidence="7 8">DSM 7309</strain>
    </source>
</reference>
<evidence type="ECO:0000256" key="4">
    <source>
        <dbReference type="ARBA" id="ARBA00022970"/>
    </source>
</evidence>
<comment type="caution">
    <text evidence="7">The sequence shown here is derived from an EMBL/GenBank/DDBJ whole genome shotgun (WGS) entry which is preliminary data.</text>
</comment>
<feature type="chain" id="PRO_5038981724" evidence="5">
    <location>
        <begin position="23"/>
        <end position="386"/>
    </location>
</feature>
<keyword evidence="3 5" id="KW-0732">Signal</keyword>
<dbReference type="EMBL" id="MZGW01000003">
    <property type="protein sequence ID" value="OPJ55962.1"/>
    <property type="molecule type" value="Genomic_DNA"/>
</dbReference>
<protein>
    <submittedName>
        <fullName evidence="7">Leucine-, isoleucine-, valine-, threonine-, and alanine-binding protein</fullName>
    </submittedName>
</protein>
<keyword evidence="2" id="KW-0813">Transport</keyword>
<evidence type="ECO:0000313" key="8">
    <source>
        <dbReference type="Proteomes" id="UP000190140"/>
    </source>
</evidence>
<evidence type="ECO:0000256" key="3">
    <source>
        <dbReference type="ARBA" id="ARBA00022729"/>
    </source>
</evidence>
<dbReference type="InterPro" id="IPR028082">
    <property type="entry name" value="Peripla_BP_I"/>
</dbReference>
<dbReference type="Gene3D" id="3.40.50.2300">
    <property type="match status" value="2"/>
</dbReference>
<dbReference type="InterPro" id="IPR028081">
    <property type="entry name" value="Leu-bd"/>
</dbReference>
<gene>
    <name evidence="7" type="primary">braC</name>
    <name evidence="7" type="ORF">CLOTH_11400</name>
</gene>
<dbReference type="Proteomes" id="UP000190140">
    <property type="component" value="Unassembled WGS sequence"/>
</dbReference>
<dbReference type="PROSITE" id="PS51257">
    <property type="entry name" value="PROKAR_LIPOPROTEIN"/>
    <property type="match status" value="1"/>
</dbReference>
<organism evidence="7 8">
    <name type="scientific">Alkalithermobacter paradoxus</name>
    <dbReference type="NCBI Taxonomy" id="29349"/>
    <lineage>
        <taxon>Bacteria</taxon>
        <taxon>Bacillati</taxon>
        <taxon>Bacillota</taxon>
        <taxon>Clostridia</taxon>
        <taxon>Peptostreptococcales</taxon>
        <taxon>Tepidibacteraceae</taxon>
        <taxon>Alkalithermobacter</taxon>
    </lineage>
</organism>
<proteinExistence type="inferred from homology"/>
<dbReference type="PRINTS" id="PR00337">
    <property type="entry name" value="LEUILEVALBP"/>
</dbReference>
<feature type="signal peptide" evidence="5">
    <location>
        <begin position="1"/>
        <end position="22"/>
    </location>
</feature>
<sequence>MKRRFAALITSLIVLMSVVLTGCTPGNSSDSDTVKIGWIGSLTGDQAVWGTCEFNAVKMMVEEINNNGGLLGKKVEVIGYDTRGDAMEAVNAVRRLTSQDKVIAIIGPNSSGQAISISGVLEEMKVASIATVATNPKVTVVDDKVKPYNFRVCFIDPYQGAVAAGYAAEVLGFKRAAILYDITDDYSQGLTEFFEKNFVEKGGEIVAKEGFKFGDVDFRPQLSKIKDANPDVIFMPYFYKEVALSANQARELGIDAVLMGGDGWPSDQLLEMAKDAIEGSYVVNHLDFDDPDVQEFKKAYESKHNKAIEINGFLAHDAVKLLEAAVIKANSLDSAAIAEALSTTSVKGITGQINISKDTHNPEGKEAAIIKIENGGYKFQEKYGVK</sequence>
<evidence type="ECO:0000313" key="7">
    <source>
        <dbReference type="EMBL" id="OPJ55962.1"/>
    </source>
</evidence>
<feature type="domain" description="Leucine-binding protein" evidence="6">
    <location>
        <begin position="33"/>
        <end position="373"/>
    </location>
</feature>
<dbReference type="CDD" id="cd06347">
    <property type="entry name" value="PBP1_ABC_LivK_ligand_binding-like"/>
    <property type="match status" value="1"/>
</dbReference>
<dbReference type="InterPro" id="IPR051010">
    <property type="entry name" value="BCAA_transport"/>
</dbReference>
<dbReference type="AlphaFoldDB" id="A0A1V4I7K6"/>
<keyword evidence="8" id="KW-1185">Reference proteome</keyword>
<dbReference type="PANTHER" id="PTHR30483:SF6">
    <property type="entry name" value="PERIPLASMIC BINDING PROTEIN OF ABC TRANSPORTER FOR NATURAL AMINO ACIDS"/>
    <property type="match status" value="1"/>
</dbReference>
<dbReference type="GO" id="GO:0006865">
    <property type="term" value="P:amino acid transport"/>
    <property type="evidence" value="ECO:0007669"/>
    <property type="project" value="UniProtKB-KW"/>
</dbReference>
<comment type="similarity">
    <text evidence="1">Belongs to the leucine-binding protein family.</text>
</comment>
<dbReference type="Pfam" id="PF13458">
    <property type="entry name" value="Peripla_BP_6"/>
    <property type="match status" value="1"/>
</dbReference>
<evidence type="ECO:0000256" key="1">
    <source>
        <dbReference type="ARBA" id="ARBA00010062"/>
    </source>
</evidence>
<dbReference type="PANTHER" id="PTHR30483">
    <property type="entry name" value="LEUCINE-SPECIFIC-BINDING PROTEIN"/>
    <property type="match status" value="1"/>
</dbReference>
<dbReference type="InterPro" id="IPR000709">
    <property type="entry name" value="Leu_Ile_Val-bd"/>
</dbReference>
<evidence type="ECO:0000259" key="6">
    <source>
        <dbReference type="Pfam" id="PF13458"/>
    </source>
</evidence>
<name>A0A1V4I7K6_9FIRM</name>
<evidence type="ECO:0000256" key="5">
    <source>
        <dbReference type="SAM" id="SignalP"/>
    </source>
</evidence>
<dbReference type="SUPFAM" id="SSF53822">
    <property type="entry name" value="Periplasmic binding protein-like I"/>
    <property type="match status" value="1"/>
</dbReference>
<dbReference type="RefSeq" id="WP_331722022.1">
    <property type="nucleotide sequence ID" value="NZ_MZGW01000003.1"/>
</dbReference>
<keyword evidence="4" id="KW-0029">Amino-acid transport</keyword>
<dbReference type="STRING" id="29349.CLOTH_11400"/>
<accession>A0A1V4I7K6</accession>
<evidence type="ECO:0000256" key="2">
    <source>
        <dbReference type="ARBA" id="ARBA00022448"/>
    </source>
</evidence>